<dbReference type="CDD" id="cd11019">
    <property type="entry name" value="OsENODL1_like"/>
    <property type="match status" value="1"/>
</dbReference>
<evidence type="ECO:0000256" key="9">
    <source>
        <dbReference type="ARBA" id="ARBA00037868"/>
    </source>
</evidence>
<dbReference type="InterPro" id="IPR039391">
    <property type="entry name" value="Phytocyanin-like"/>
</dbReference>
<gene>
    <name evidence="13" type="ORF">GIB67_021101</name>
</gene>
<evidence type="ECO:0000259" key="12">
    <source>
        <dbReference type="PROSITE" id="PS51485"/>
    </source>
</evidence>
<dbReference type="FunFam" id="2.60.40.420:FF:000010">
    <property type="entry name" value="Early nodulin-like protein 1"/>
    <property type="match status" value="1"/>
</dbReference>
<evidence type="ECO:0000256" key="11">
    <source>
        <dbReference type="SAM" id="SignalP"/>
    </source>
</evidence>
<dbReference type="Pfam" id="PF02298">
    <property type="entry name" value="Cu_bind_like"/>
    <property type="match status" value="1"/>
</dbReference>
<dbReference type="InterPro" id="IPR041846">
    <property type="entry name" value="ENL_dom"/>
</dbReference>
<comment type="caution">
    <text evidence="13">The sequence shown here is derived from an EMBL/GenBank/DDBJ whole genome shotgun (WGS) entry which is preliminary data.</text>
</comment>
<keyword evidence="4" id="KW-0472">Membrane</keyword>
<feature type="chain" id="PRO_5029655002" description="Phytocyanin domain-containing protein" evidence="11">
    <location>
        <begin position="33"/>
        <end position="183"/>
    </location>
</feature>
<evidence type="ECO:0000256" key="4">
    <source>
        <dbReference type="ARBA" id="ARBA00023136"/>
    </source>
</evidence>
<evidence type="ECO:0000256" key="1">
    <source>
        <dbReference type="ARBA" id="ARBA00004589"/>
    </source>
</evidence>
<dbReference type="EMBL" id="JACGCM010001009">
    <property type="protein sequence ID" value="KAF6162952.1"/>
    <property type="molecule type" value="Genomic_DNA"/>
</dbReference>
<protein>
    <recommendedName>
        <fullName evidence="12">Phytocyanin domain-containing protein</fullName>
    </recommendedName>
</protein>
<feature type="signal peptide" evidence="11">
    <location>
        <begin position="1"/>
        <end position="32"/>
    </location>
</feature>
<dbReference type="Gene3D" id="2.60.40.420">
    <property type="entry name" value="Cupredoxins - blue copper proteins"/>
    <property type="match status" value="1"/>
</dbReference>
<comment type="subcellular location">
    <subcellularLocation>
        <location evidence="9">Endomembrane system</location>
        <topology evidence="9">Lipid-anchor</topology>
    </subcellularLocation>
    <subcellularLocation>
        <location evidence="1">Membrane</location>
        <topology evidence="1">Lipid-anchor</topology>
        <topology evidence="1">GPI-anchor</topology>
    </subcellularLocation>
</comment>
<keyword evidence="3 11" id="KW-0732">Signal</keyword>
<feature type="domain" description="Phytocyanin" evidence="12">
    <location>
        <begin position="33"/>
        <end position="137"/>
    </location>
</feature>
<feature type="compositionally biased region" description="Pro residues" evidence="10">
    <location>
        <begin position="146"/>
        <end position="155"/>
    </location>
</feature>
<dbReference type="GO" id="GO:0012505">
    <property type="term" value="C:endomembrane system"/>
    <property type="evidence" value="ECO:0007669"/>
    <property type="project" value="UniProtKB-SubCell"/>
</dbReference>
<name>A0A7J7N7C0_9MAGN</name>
<dbReference type="OrthoDB" id="691587at2759"/>
<accession>A0A7J7N7C0</accession>
<dbReference type="SUPFAM" id="SSF49503">
    <property type="entry name" value="Cupredoxins"/>
    <property type="match status" value="1"/>
</dbReference>
<dbReference type="GO" id="GO:0005886">
    <property type="term" value="C:plasma membrane"/>
    <property type="evidence" value="ECO:0007669"/>
    <property type="project" value="TreeGrafter"/>
</dbReference>
<reference evidence="13 14" key="1">
    <citation type="journal article" date="2020" name="IScience">
        <title>Genome Sequencing of the Endangered Kingdonia uniflora (Circaeasteraceae, Ranunculales) Reveals Potential Mechanisms of Evolutionary Specialization.</title>
        <authorList>
            <person name="Sun Y."/>
            <person name="Deng T."/>
            <person name="Zhang A."/>
            <person name="Moore M.J."/>
            <person name="Landis J.B."/>
            <person name="Lin N."/>
            <person name="Zhang H."/>
            <person name="Zhang X."/>
            <person name="Huang J."/>
            <person name="Zhang X."/>
            <person name="Sun H."/>
            <person name="Wang H."/>
        </authorList>
    </citation>
    <scope>NUCLEOTIDE SEQUENCE [LARGE SCALE GENOMIC DNA]</scope>
    <source>
        <strain evidence="13">TB1705</strain>
        <tissue evidence="13">Leaf</tissue>
    </source>
</reference>
<evidence type="ECO:0000313" key="14">
    <source>
        <dbReference type="Proteomes" id="UP000541444"/>
    </source>
</evidence>
<keyword evidence="7" id="KW-0449">Lipoprotein</keyword>
<dbReference type="GO" id="GO:0009055">
    <property type="term" value="F:electron transfer activity"/>
    <property type="evidence" value="ECO:0007669"/>
    <property type="project" value="InterPro"/>
</dbReference>
<evidence type="ECO:0000256" key="3">
    <source>
        <dbReference type="ARBA" id="ARBA00022729"/>
    </source>
</evidence>
<dbReference type="PANTHER" id="PTHR33021">
    <property type="entry name" value="BLUE COPPER PROTEIN"/>
    <property type="match status" value="1"/>
</dbReference>
<evidence type="ECO:0000256" key="5">
    <source>
        <dbReference type="ARBA" id="ARBA00023157"/>
    </source>
</evidence>
<evidence type="ECO:0000256" key="8">
    <source>
        <dbReference type="ARBA" id="ARBA00035011"/>
    </source>
</evidence>
<dbReference type="AlphaFoldDB" id="A0A7J7N7C0"/>
<dbReference type="PROSITE" id="PS51485">
    <property type="entry name" value="PHYTOCYANIN"/>
    <property type="match status" value="1"/>
</dbReference>
<dbReference type="InterPro" id="IPR003245">
    <property type="entry name" value="Phytocyanin_dom"/>
</dbReference>
<dbReference type="GO" id="GO:0098552">
    <property type="term" value="C:side of membrane"/>
    <property type="evidence" value="ECO:0007669"/>
    <property type="project" value="UniProtKB-KW"/>
</dbReference>
<dbReference type="Proteomes" id="UP000541444">
    <property type="component" value="Unassembled WGS sequence"/>
</dbReference>
<evidence type="ECO:0000256" key="6">
    <source>
        <dbReference type="ARBA" id="ARBA00023180"/>
    </source>
</evidence>
<keyword evidence="2" id="KW-0336">GPI-anchor</keyword>
<feature type="region of interest" description="Disordered" evidence="10">
    <location>
        <begin position="137"/>
        <end position="157"/>
    </location>
</feature>
<sequence length="183" mass="20052">MANTLSLSKQTNKVFRALGLFILLVLMQTVGATEFKVGGSNGWTVSSDSDALLYNQWAKTHRFQVGDSLLFVYNPNKDMVFQVNNEDYNKCNTVNPIATFEDGNTSFKLNQSGAHYFISGVKDNCLKNEKMVVVVLSDRSKNNPTPSSPTPPPPSRNGASSSFVVSFIRHVGALVGSYVLFGM</sequence>
<keyword evidence="5" id="KW-1015">Disulfide bond</keyword>
<proteinExistence type="inferred from homology"/>
<evidence type="ECO:0000256" key="7">
    <source>
        <dbReference type="ARBA" id="ARBA00023288"/>
    </source>
</evidence>
<evidence type="ECO:0000256" key="2">
    <source>
        <dbReference type="ARBA" id="ARBA00022622"/>
    </source>
</evidence>
<evidence type="ECO:0000256" key="10">
    <source>
        <dbReference type="SAM" id="MobiDB-lite"/>
    </source>
</evidence>
<dbReference type="InterPro" id="IPR008972">
    <property type="entry name" value="Cupredoxin"/>
</dbReference>
<keyword evidence="6" id="KW-0325">Glycoprotein</keyword>
<comment type="similarity">
    <text evidence="8">Belongs to the early nodulin-like (ENODL) family.</text>
</comment>
<keyword evidence="14" id="KW-1185">Reference proteome</keyword>
<dbReference type="PANTHER" id="PTHR33021:SF253">
    <property type="entry name" value="EARLY NODULIN-LIKE PROTEIN 9"/>
    <property type="match status" value="1"/>
</dbReference>
<organism evidence="13 14">
    <name type="scientific">Kingdonia uniflora</name>
    <dbReference type="NCBI Taxonomy" id="39325"/>
    <lineage>
        <taxon>Eukaryota</taxon>
        <taxon>Viridiplantae</taxon>
        <taxon>Streptophyta</taxon>
        <taxon>Embryophyta</taxon>
        <taxon>Tracheophyta</taxon>
        <taxon>Spermatophyta</taxon>
        <taxon>Magnoliopsida</taxon>
        <taxon>Ranunculales</taxon>
        <taxon>Circaeasteraceae</taxon>
        <taxon>Kingdonia</taxon>
    </lineage>
</organism>
<evidence type="ECO:0000313" key="13">
    <source>
        <dbReference type="EMBL" id="KAF6162952.1"/>
    </source>
</evidence>